<dbReference type="GO" id="GO:0016757">
    <property type="term" value="F:glycosyltransferase activity"/>
    <property type="evidence" value="ECO:0007669"/>
    <property type="project" value="UniProtKB-KW"/>
</dbReference>
<dbReference type="Pfam" id="PF00534">
    <property type="entry name" value="Glycos_transf_1"/>
    <property type="match status" value="1"/>
</dbReference>
<dbReference type="SUPFAM" id="SSF53756">
    <property type="entry name" value="UDP-Glycosyltransferase/glycogen phosphorylase"/>
    <property type="match status" value="1"/>
</dbReference>
<dbReference type="Pfam" id="PF13439">
    <property type="entry name" value="Glyco_transf_4"/>
    <property type="match status" value="1"/>
</dbReference>
<evidence type="ECO:0000259" key="3">
    <source>
        <dbReference type="Pfam" id="PF00534"/>
    </source>
</evidence>
<keyword evidence="2 5" id="KW-0808">Transferase</keyword>
<dbReference type="InterPro" id="IPR028098">
    <property type="entry name" value="Glyco_trans_4-like_N"/>
</dbReference>
<dbReference type="EMBL" id="FMHV01000002">
    <property type="protein sequence ID" value="SCL24190.1"/>
    <property type="molecule type" value="Genomic_DNA"/>
</dbReference>
<sequence length="379" mass="41869">MRVLVDGRVIADRYHGIGRHTLELFRALPVSTDVELVVLAAEPPGRLTAWELGARPDVWLVPVGAPVVSLSGQAWWVRLLRQWRPDVVFAPYHLAVPWLHGRVPVVTVVHDCIFETEPAFAPSLRMRQLYRLATRMALARADAVATISHASRRDLRRHYGLAIDEENVMPHAVGDQFRIGADDRTPRPANLPSRYILHVGVRRPHKDHATLLRAFHLLSQRCADVTLVLVGESDKRFPDPVPELASRLGLQRRLLWLPRVSEQRLVQLYRHADLFAFPSLIEGFGLPVLEAMAAGVPVVASDAPAVVEAGGGAALIAPAGNPVAWCEAMERVLADPSLADRLRRAGRAAADRTSWQTSSMATLNLLRRVAGHAVEEVMA</sequence>
<gene>
    <name evidence="5" type="ORF">GA0070624_2874</name>
</gene>
<dbReference type="InterPro" id="IPR001296">
    <property type="entry name" value="Glyco_trans_1"/>
</dbReference>
<keyword evidence="1 5" id="KW-0328">Glycosyltransferase</keyword>
<evidence type="ECO:0000256" key="2">
    <source>
        <dbReference type="ARBA" id="ARBA00022679"/>
    </source>
</evidence>
<protein>
    <submittedName>
        <fullName evidence="5">Alpha-1,3-rhamnosyl/mannosyltransferase</fullName>
    </submittedName>
</protein>
<evidence type="ECO:0000259" key="4">
    <source>
        <dbReference type="Pfam" id="PF13439"/>
    </source>
</evidence>
<organism evidence="5 6">
    <name type="scientific">Micromonospora rhizosphaerae</name>
    <dbReference type="NCBI Taxonomy" id="568872"/>
    <lineage>
        <taxon>Bacteria</taxon>
        <taxon>Bacillati</taxon>
        <taxon>Actinomycetota</taxon>
        <taxon>Actinomycetes</taxon>
        <taxon>Micromonosporales</taxon>
        <taxon>Micromonosporaceae</taxon>
        <taxon>Micromonospora</taxon>
    </lineage>
</organism>
<evidence type="ECO:0000313" key="5">
    <source>
        <dbReference type="EMBL" id="SCL24190.1"/>
    </source>
</evidence>
<dbReference type="Gene3D" id="3.40.50.2000">
    <property type="entry name" value="Glycogen Phosphorylase B"/>
    <property type="match status" value="2"/>
</dbReference>
<reference evidence="6" key="1">
    <citation type="submission" date="2016-06" db="EMBL/GenBank/DDBJ databases">
        <authorList>
            <person name="Varghese N."/>
            <person name="Submissions Spin"/>
        </authorList>
    </citation>
    <scope>NUCLEOTIDE SEQUENCE [LARGE SCALE GENOMIC DNA]</scope>
    <source>
        <strain evidence="6">DSM 45431</strain>
    </source>
</reference>
<dbReference type="PANTHER" id="PTHR46401:SF2">
    <property type="entry name" value="GLYCOSYLTRANSFERASE WBBK-RELATED"/>
    <property type="match status" value="1"/>
</dbReference>
<dbReference type="PANTHER" id="PTHR46401">
    <property type="entry name" value="GLYCOSYLTRANSFERASE WBBK-RELATED"/>
    <property type="match status" value="1"/>
</dbReference>
<dbReference type="STRING" id="568872.GA0070624_2874"/>
<dbReference type="OrthoDB" id="9801609at2"/>
<dbReference type="GO" id="GO:0009103">
    <property type="term" value="P:lipopolysaccharide biosynthetic process"/>
    <property type="evidence" value="ECO:0007669"/>
    <property type="project" value="TreeGrafter"/>
</dbReference>
<dbReference type="Proteomes" id="UP000199413">
    <property type="component" value="Unassembled WGS sequence"/>
</dbReference>
<dbReference type="RefSeq" id="WP_091341274.1">
    <property type="nucleotide sequence ID" value="NZ_FMHV01000002.1"/>
</dbReference>
<dbReference type="AlphaFoldDB" id="A0A1C6S417"/>
<proteinExistence type="predicted"/>
<accession>A0A1C6S417</accession>
<evidence type="ECO:0000256" key="1">
    <source>
        <dbReference type="ARBA" id="ARBA00022676"/>
    </source>
</evidence>
<keyword evidence="6" id="KW-1185">Reference proteome</keyword>
<evidence type="ECO:0000313" key="6">
    <source>
        <dbReference type="Proteomes" id="UP000199413"/>
    </source>
</evidence>
<feature type="domain" description="Glycosyl transferase family 1" evidence="3">
    <location>
        <begin position="188"/>
        <end position="347"/>
    </location>
</feature>
<feature type="domain" description="Glycosyltransferase subfamily 4-like N-terminal" evidence="4">
    <location>
        <begin position="16"/>
        <end position="162"/>
    </location>
</feature>
<dbReference type="CDD" id="cd03809">
    <property type="entry name" value="GT4_MtfB-like"/>
    <property type="match status" value="1"/>
</dbReference>
<name>A0A1C6S417_9ACTN</name>